<dbReference type="AlphaFoldDB" id="A6JN88"/>
<proteinExistence type="predicted"/>
<reference evidence="1 2" key="1">
    <citation type="submission" date="2005-09" db="EMBL/GenBank/DDBJ databases">
        <authorList>
            <person name="Mural R.J."/>
            <person name="Li P.W."/>
            <person name="Adams M.D."/>
            <person name="Amanatides P.G."/>
            <person name="Baden-Tillson H."/>
            <person name="Barnstead M."/>
            <person name="Chin S.H."/>
            <person name="Dew I."/>
            <person name="Evans C.A."/>
            <person name="Ferriera S."/>
            <person name="Flanigan M."/>
            <person name="Fosler C."/>
            <person name="Glodek A."/>
            <person name="Gu Z."/>
            <person name="Holt R.A."/>
            <person name="Jennings D."/>
            <person name="Kraft C.L."/>
            <person name="Lu F."/>
            <person name="Nguyen T."/>
            <person name="Nusskern D.R."/>
            <person name="Pfannkoch C.M."/>
            <person name="Sitter C."/>
            <person name="Sutton G.G."/>
            <person name="Venter J.C."/>
            <person name="Wang Z."/>
            <person name="Woodage T."/>
            <person name="Zheng X.H."/>
            <person name="Zhong F."/>
        </authorList>
    </citation>
    <scope>NUCLEOTIDE SEQUENCE [LARGE SCALE GENOMIC DNA]</scope>
    <source>
        <strain>BN</strain>
        <strain evidence="2">Sprague-Dawley</strain>
    </source>
</reference>
<name>A6JN88_RAT</name>
<dbReference type="EMBL" id="CH473993">
    <property type="protein sequence ID" value="EDL78478.1"/>
    <property type="molecule type" value="Genomic_DNA"/>
</dbReference>
<evidence type="ECO:0000313" key="1">
    <source>
        <dbReference type="EMBL" id="EDL78478.1"/>
    </source>
</evidence>
<accession>A6JN88</accession>
<sequence>MQFTVHTVRWQPPLDRFNSENSKLYEQPLHPCSSKADPAVNVGYGGYP</sequence>
<evidence type="ECO:0000313" key="2">
    <source>
        <dbReference type="Proteomes" id="UP000234681"/>
    </source>
</evidence>
<gene>
    <name evidence="1" type="ORF">rCG_31638</name>
</gene>
<dbReference type="Proteomes" id="UP000234681">
    <property type="component" value="Chromosome 8"/>
</dbReference>
<protein>
    <submittedName>
        <fullName evidence="1">RCG31638</fullName>
    </submittedName>
</protein>
<organism evidence="1 2">
    <name type="scientific">Rattus norvegicus</name>
    <name type="common">Rat</name>
    <dbReference type="NCBI Taxonomy" id="10116"/>
    <lineage>
        <taxon>Eukaryota</taxon>
        <taxon>Metazoa</taxon>
        <taxon>Chordata</taxon>
        <taxon>Craniata</taxon>
        <taxon>Vertebrata</taxon>
        <taxon>Euteleostomi</taxon>
        <taxon>Mammalia</taxon>
        <taxon>Eutheria</taxon>
        <taxon>Euarchontoglires</taxon>
        <taxon>Glires</taxon>
        <taxon>Rodentia</taxon>
        <taxon>Myomorpha</taxon>
        <taxon>Muroidea</taxon>
        <taxon>Muridae</taxon>
        <taxon>Murinae</taxon>
        <taxon>Rattus</taxon>
    </lineage>
</organism>